<evidence type="ECO:0000256" key="7">
    <source>
        <dbReference type="ARBA" id="ARBA00022840"/>
    </source>
</evidence>
<keyword evidence="6 12" id="KW-0418">Kinase</keyword>
<dbReference type="Proteomes" id="UP001149303">
    <property type="component" value="Unassembled WGS sequence"/>
</dbReference>
<protein>
    <recommendedName>
        <fullName evidence="2">histidine kinase</fullName>
        <ecNumber evidence="2">2.7.13.3</ecNumber>
    </recommendedName>
</protein>
<evidence type="ECO:0000256" key="2">
    <source>
        <dbReference type="ARBA" id="ARBA00012438"/>
    </source>
</evidence>
<sequence>MASNSAHRFQDDIVQSAFTEKDSLTFENSYNNSYKNYNERNYPEALKTALILFSNSKKENNSFYSFKSAKLIGEIYNKTTNTELSLKYFKIALANLNLKKLESQTVQDRQSTDQHLAKLYLKIGTAYLKTYREAKFKKNRDEDYLKLLEEGNINDYVNKDNLSKDFKKYKDSILFFFTKLDSLPSLNEEILNYKASSKLNLSALYQIDSLYTKSKFFALKAIEIYKKKNDKIRLAKAQSNLGNIYIQTNEFNKAKKTYWEGVEAIKNDNSQEATKLKANLYYNLAWAMRNLKDYKAYDYQEISFEIKDIQREKNINQIVQEIEANHKENLQKQKVNLVKEQRKLEEAQEAKTSMLFGTLSFLVLIISGVIIYNYKLRQKNLRLKLSESKLIQQQNLEKVKSEAQVKILNATIDGKETERKLIAEILHDNVSALLSSANMHLTATKKQFDGDTPQEIEKTQAIISEASQKVRDLSHNLVSSILLKFGLEYAIKDVVKKYSNSQLKLDVSAKNINRYNQEFEIKIFNVIQELINNILKHSKAKHAQIDLKEENNQLTVLVKDDGVGFSTSSSSFSDGIGLNQVEARIHMMDGKLTIKSEVNVGTSIHIKVPILKKEKNLSKLTSVS</sequence>
<keyword evidence="7" id="KW-0067">ATP-binding</keyword>
<evidence type="ECO:0000256" key="5">
    <source>
        <dbReference type="ARBA" id="ARBA00022741"/>
    </source>
</evidence>
<name>A0A9X4ERS7_9FLAO</name>
<dbReference type="GO" id="GO:0016020">
    <property type="term" value="C:membrane"/>
    <property type="evidence" value="ECO:0007669"/>
    <property type="project" value="InterPro"/>
</dbReference>
<dbReference type="InterPro" id="IPR005467">
    <property type="entry name" value="His_kinase_dom"/>
</dbReference>
<organism evidence="12 13">
    <name type="scientific">Tenacibaculum larymnensis</name>
    <dbReference type="NCBI Taxonomy" id="2878201"/>
    <lineage>
        <taxon>Bacteria</taxon>
        <taxon>Pseudomonadati</taxon>
        <taxon>Bacteroidota</taxon>
        <taxon>Flavobacteriia</taxon>
        <taxon>Flavobacteriales</taxon>
        <taxon>Flavobacteriaceae</taxon>
        <taxon>Tenacibaculum</taxon>
    </lineage>
</organism>
<dbReference type="GO" id="GO:0046983">
    <property type="term" value="F:protein dimerization activity"/>
    <property type="evidence" value="ECO:0007669"/>
    <property type="project" value="InterPro"/>
</dbReference>
<dbReference type="InterPro" id="IPR011712">
    <property type="entry name" value="Sig_transdc_His_kin_sub3_dim/P"/>
</dbReference>
<keyword evidence="10" id="KW-0812">Transmembrane</keyword>
<keyword evidence="4" id="KW-0808">Transferase</keyword>
<dbReference type="Gene3D" id="1.20.5.1930">
    <property type="match status" value="1"/>
</dbReference>
<evidence type="ECO:0000256" key="3">
    <source>
        <dbReference type="ARBA" id="ARBA00022553"/>
    </source>
</evidence>
<reference evidence="12" key="1">
    <citation type="submission" date="2021-09" db="EMBL/GenBank/DDBJ databases">
        <authorList>
            <person name="Smyrli M."/>
        </authorList>
    </citation>
    <scope>NUCLEOTIDE SEQUENCE</scope>
    <source>
        <strain evidence="12">LAR25</strain>
    </source>
</reference>
<dbReference type="Pfam" id="PF07730">
    <property type="entry name" value="HisKA_3"/>
    <property type="match status" value="1"/>
</dbReference>
<dbReference type="InterPro" id="IPR050482">
    <property type="entry name" value="Sensor_HK_TwoCompSys"/>
</dbReference>
<dbReference type="CDD" id="cd16917">
    <property type="entry name" value="HATPase_UhpB-NarQ-NarX-like"/>
    <property type="match status" value="1"/>
</dbReference>
<dbReference type="SUPFAM" id="SSF55874">
    <property type="entry name" value="ATPase domain of HSP90 chaperone/DNA topoisomerase II/histidine kinase"/>
    <property type="match status" value="1"/>
</dbReference>
<dbReference type="PROSITE" id="PS50005">
    <property type="entry name" value="TPR"/>
    <property type="match status" value="1"/>
</dbReference>
<comment type="caution">
    <text evidence="12">The sequence shown here is derived from an EMBL/GenBank/DDBJ whole genome shotgun (WGS) entry which is preliminary data.</text>
</comment>
<evidence type="ECO:0000259" key="11">
    <source>
        <dbReference type="PROSITE" id="PS50109"/>
    </source>
</evidence>
<dbReference type="InterPro" id="IPR036890">
    <property type="entry name" value="HATPase_C_sf"/>
</dbReference>
<dbReference type="SUPFAM" id="SSF48452">
    <property type="entry name" value="TPR-like"/>
    <property type="match status" value="1"/>
</dbReference>
<evidence type="ECO:0000313" key="13">
    <source>
        <dbReference type="Proteomes" id="UP001149303"/>
    </source>
</evidence>
<evidence type="ECO:0000256" key="4">
    <source>
        <dbReference type="ARBA" id="ARBA00022679"/>
    </source>
</evidence>
<dbReference type="GO" id="GO:0005524">
    <property type="term" value="F:ATP binding"/>
    <property type="evidence" value="ECO:0007669"/>
    <property type="project" value="UniProtKB-KW"/>
</dbReference>
<dbReference type="AlphaFoldDB" id="A0A9X4ERS7"/>
<accession>A0A9X4ERS7</accession>
<keyword evidence="10" id="KW-1133">Transmembrane helix</keyword>
<feature type="transmembrane region" description="Helical" evidence="10">
    <location>
        <begin position="354"/>
        <end position="374"/>
    </location>
</feature>
<dbReference type="Gene3D" id="1.25.40.10">
    <property type="entry name" value="Tetratricopeptide repeat domain"/>
    <property type="match status" value="1"/>
</dbReference>
<comment type="catalytic activity">
    <reaction evidence="1">
        <text>ATP + protein L-histidine = ADP + protein N-phospho-L-histidine.</text>
        <dbReference type="EC" id="2.7.13.3"/>
    </reaction>
</comment>
<evidence type="ECO:0000256" key="10">
    <source>
        <dbReference type="SAM" id="Phobius"/>
    </source>
</evidence>
<evidence type="ECO:0000256" key="8">
    <source>
        <dbReference type="ARBA" id="ARBA00023012"/>
    </source>
</evidence>
<dbReference type="InterPro" id="IPR003594">
    <property type="entry name" value="HATPase_dom"/>
</dbReference>
<dbReference type="SMART" id="SM00387">
    <property type="entry name" value="HATPase_c"/>
    <property type="match status" value="1"/>
</dbReference>
<dbReference type="InterPro" id="IPR011990">
    <property type="entry name" value="TPR-like_helical_dom_sf"/>
</dbReference>
<dbReference type="PANTHER" id="PTHR24421:SF10">
    <property type="entry name" value="NITRATE_NITRITE SENSOR PROTEIN NARQ"/>
    <property type="match status" value="1"/>
</dbReference>
<keyword evidence="9" id="KW-0802">TPR repeat</keyword>
<evidence type="ECO:0000256" key="9">
    <source>
        <dbReference type="PROSITE-ProRule" id="PRU00339"/>
    </source>
</evidence>
<dbReference type="InterPro" id="IPR019734">
    <property type="entry name" value="TPR_rpt"/>
</dbReference>
<evidence type="ECO:0000256" key="6">
    <source>
        <dbReference type="ARBA" id="ARBA00022777"/>
    </source>
</evidence>
<keyword evidence="5" id="KW-0547">Nucleotide-binding</keyword>
<dbReference type="RefSeq" id="WP_274641130.1">
    <property type="nucleotide sequence ID" value="NZ_JAIWJY010000012.1"/>
</dbReference>
<keyword evidence="8" id="KW-0902">Two-component regulatory system</keyword>
<evidence type="ECO:0000313" key="12">
    <source>
        <dbReference type="EMBL" id="MDE1208139.1"/>
    </source>
</evidence>
<dbReference type="EC" id="2.7.13.3" evidence="2"/>
<dbReference type="GO" id="GO:0000155">
    <property type="term" value="F:phosphorelay sensor kinase activity"/>
    <property type="evidence" value="ECO:0007669"/>
    <property type="project" value="InterPro"/>
</dbReference>
<feature type="repeat" description="TPR" evidence="9">
    <location>
        <begin position="235"/>
        <end position="268"/>
    </location>
</feature>
<dbReference type="Pfam" id="PF02518">
    <property type="entry name" value="HATPase_c"/>
    <property type="match status" value="1"/>
</dbReference>
<keyword evidence="3" id="KW-0597">Phosphoprotein</keyword>
<keyword evidence="13" id="KW-1185">Reference proteome</keyword>
<keyword evidence="10" id="KW-0472">Membrane</keyword>
<dbReference type="Gene3D" id="3.30.565.10">
    <property type="entry name" value="Histidine kinase-like ATPase, C-terminal domain"/>
    <property type="match status" value="1"/>
</dbReference>
<gene>
    <name evidence="12" type="ORF">LCI24_15180</name>
</gene>
<evidence type="ECO:0000256" key="1">
    <source>
        <dbReference type="ARBA" id="ARBA00000085"/>
    </source>
</evidence>
<proteinExistence type="predicted"/>
<dbReference type="PANTHER" id="PTHR24421">
    <property type="entry name" value="NITRATE/NITRITE SENSOR PROTEIN NARX-RELATED"/>
    <property type="match status" value="1"/>
</dbReference>
<dbReference type="PROSITE" id="PS50109">
    <property type="entry name" value="HIS_KIN"/>
    <property type="match status" value="1"/>
</dbReference>
<dbReference type="EMBL" id="JAIWJY010000012">
    <property type="protein sequence ID" value="MDE1208139.1"/>
    <property type="molecule type" value="Genomic_DNA"/>
</dbReference>
<feature type="domain" description="Histidine kinase" evidence="11">
    <location>
        <begin position="421"/>
        <end position="612"/>
    </location>
</feature>